<dbReference type="Proteomes" id="UP001589750">
    <property type="component" value="Unassembled WGS sequence"/>
</dbReference>
<reference evidence="1 2" key="1">
    <citation type="submission" date="2024-09" db="EMBL/GenBank/DDBJ databases">
        <authorList>
            <person name="Sun Q."/>
            <person name="Mori K."/>
        </authorList>
    </citation>
    <scope>NUCLEOTIDE SEQUENCE [LARGE SCALE GENOMIC DNA]</scope>
    <source>
        <strain evidence="1 2">JCM 9626</strain>
    </source>
</reference>
<protein>
    <submittedName>
        <fullName evidence="1">Uncharacterized protein</fullName>
    </submittedName>
</protein>
<keyword evidence="2" id="KW-1185">Reference proteome</keyword>
<evidence type="ECO:0000313" key="1">
    <source>
        <dbReference type="EMBL" id="MFB9311497.1"/>
    </source>
</evidence>
<gene>
    <name evidence="1" type="ORF">ACFFRI_00450</name>
</gene>
<comment type="caution">
    <text evidence="1">The sequence shown here is derived from an EMBL/GenBank/DDBJ whole genome shotgun (WGS) entry which is preliminary data.</text>
</comment>
<accession>A0ABV5K417</accession>
<dbReference type="RefSeq" id="WP_140008723.1">
    <property type="nucleotide sequence ID" value="NZ_JBHMDG010000001.1"/>
</dbReference>
<proteinExistence type="predicted"/>
<evidence type="ECO:0000313" key="2">
    <source>
        <dbReference type="Proteomes" id="UP001589750"/>
    </source>
</evidence>
<dbReference type="EMBL" id="JBHMDG010000001">
    <property type="protein sequence ID" value="MFB9311497.1"/>
    <property type="molecule type" value="Genomic_DNA"/>
</dbReference>
<sequence length="207" mass="23173">MTTPGPPPPAPLEVFEEALGKPTSHPAVAAVMKALGGVYEVGDYLSRTRHDYDPDIARSVRWEFTRVPAANYYPTHLRVLDGVVVSMSLHGGLVAGSHPKAVTLVLPVEEELVWLGHEVTDGSWPPRVVRRGQQHLLDLTVPQGHWDARYRFPLTPTQVEALRASRETWQWLWDALIRICQSRRFLDDPATLPGDAQRTIDRFCGEA</sequence>
<name>A0ABV5K417_9ACTN</name>
<organism evidence="1 2">
    <name type="scientific">Nocardioides plantarum</name>
    <dbReference type="NCBI Taxonomy" id="29299"/>
    <lineage>
        <taxon>Bacteria</taxon>
        <taxon>Bacillati</taxon>
        <taxon>Actinomycetota</taxon>
        <taxon>Actinomycetes</taxon>
        <taxon>Propionibacteriales</taxon>
        <taxon>Nocardioidaceae</taxon>
        <taxon>Nocardioides</taxon>
    </lineage>
</organism>